<dbReference type="EMBL" id="CDHN01000002">
    <property type="protein sequence ID" value="CEJ87533.1"/>
    <property type="molecule type" value="Genomic_DNA"/>
</dbReference>
<dbReference type="Proteomes" id="UP000039046">
    <property type="component" value="Unassembled WGS sequence"/>
</dbReference>
<organism evidence="1 2">
    <name type="scientific">[Torrubiella] hemipterigena</name>
    <dbReference type="NCBI Taxonomy" id="1531966"/>
    <lineage>
        <taxon>Eukaryota</taxon>
        <taxon>Fungi</taxon>
        <taxon>Dikarya</taxon>
        <taxon>Ascomycota</taxon>
        <taxon>Pezizomycotina</taxon>
        <taxon>Sordariomycetes</taxon>
        <taxon>Hypocreomycetidae</taxon>
        <taxon>Hypocreales</taxon>
        <taxon>Clavicipitaceae</taxon>
        <taxon>Clavicipitaceae incertae sedis</taxon>
        <taxon>'Torrubiella' clade</taxon>
    </lineage>
</organism>
<dbReference type="HOGENOM" id="CLU_2777698_0_0_1"/>
<reference evidence="1 2" key="1">
    <citation type="journal article" date="2015" name="Genome Announc.">
        <title>Draft Genome Sequence and Gene Annotation of the Entomopathogenic Fungus Verticillium hemipterigenum.</title>
        <authorList>
            <person name="Horn F."/>
            <person name="Habel A."/>
            <person name="Scharf D.H."/>
            <person name="Dworschak J."/>
            <person name="Brakhage A.A."/>
            <person name="Guthke R."/>
            <person name="Hertweck C."/>
            <person name="Linde J."/>
        </authorList>
    </citation>
    <scope>NUCLEOTIDE SEQUENCE [LARGE SCALE GENOMIC DNA]</scope>
</reference>
<sequence length="69" mass="7788">MGLILIRYYYEGMSYNKWVEVVPHLGDMPKFVTSVSVGMASKLSEMCLVRARPKRRELAPPLIVGGMKS</sequence>
<dbReference type="AlphaFoldDB" id="A0A0A1SV94"/>
<keyword evidence="2" id="KW-1185">Reference proteome</keyword>
<protein>
    <submittedName>
        <fullName evidence="1">Uncharacterized protein</fullName>
    </submittedName>
</protein>
<gene>
    <name evidence="1" type="ORF">VHEMI04445</name>
</gene>
<accession>A0A0A1SV94</accession>
<name>A0A0A1SV94_9HYPO</name>
<proteinExistence type="predicted"/>
<evidence type="ECO:0000313" key="2">
    <source>
        <dbReference type="Proteomes" id="UP000039046"/>
    </source>
</evidence>
<evidence type="ECO:0000313" key="1">
    <source>
        <dbReference type="EMBL" id="CEJ87533.1"/>
    </source>
</evidence>